<evidence type="ECO:0000256" key="1">
    <source>
        <dbReference type="ARBA" id="ARBA00009884"/>
    </source>
</evidence>
<comment type="caution">
    <text evidence="2">The sequence shown here is derived from an EMBL/GenBank/DDBJ whole genome shotgun (WGS) entry which is preliminary data.</text>
</comment>
<proteinExistence type="inferred from homology"/>
<dbReference type="GO" id="GO:0016192">
    <property type="term" value="P:vesicle-mediated transport"/>
    <property type="evidence" value="ECO:0007669"/>
    <property type="project" value="InterPro"/>
</dbReference>
<dbReference type="EMBL" id="JAMWBK010000005">
    <property type="protein sequence ID" value="KAJ8905235.1"/>
    <property type="molecule type" value="Genomic_DNA"/>
</dbReference>
<dbReference type="InterPro" id="IPR043127">
    <property type="entry name" value="Sec-1-like_dom3a"/>
</dbReference>
<dbReference type="InterPro" id="IPR043154">
    <property type="entry name" value="Sec-1-like_dom1"/>
</dbReference>
<dbReference type="Gene3D" id="3.90.830.10">
    <property type="entry name" value="Syntaxin Binding Protein 1, Chain A, domain 2"/>
    <property type="match status" value="1"/>
</dbReference>
<dbReference type="Gene3D" id="1.25.40.60">
    <property type="match status" value="1"/>
</dbReference>
<evidence type="ECO:0000313" key="2">
    <source>
        <dbReference type="EMBL" id="KAJ8905235.1"/>
    </source>
</evidence>
<gene>
    <name evidence="2" type="ORF">NDN08_001743</name>
</gene>
<protein>
    <submittedName>
        <fullName evidence="2">Uncharacterized protein</fullName>
    </submittedName>
</protein>
<reference evidence="2 3" key="1">
    <citation type="journal article" date="2023" name="Nat. Commun.">
        <title>Origin of minicircular mitochondrial genomes in red algae.</title>
        <authorList>
            <person name="Lee Y."/>
            <person name="Cho C.H."/>
            <person name="Lee Y.M."/>
            <person name="Park S.I."/>
            <person name="Yang J.H."/>
            <person name="West J.A."/>
            <person name="Bhattacharya D."/>
            <person name="Yoon H.S."/>
        </authorList>
    </citation>
    <scope>NUCLEOTIDE SEQUENCE [LARGE SCALE GENOMIC DNA]</scope>
    <source>
        <strain evidence="2 3">CCMP1338</strain>
        <tissue evidence="2">Whole cell</tissue>
    </source>
</reference>
<dbReference type="PANTHER" id="PTHR11679">
    <property type="entry name" value="VESICLE PROTEIN SORTING-ASSOCIATED"/>
    <property type="match status" value="1"/>
</dbReference>
<dbReference type="InterPro" id="IPR001619">
    <property type="entry name" value="Sec1-like"/>
</dbReference>
<dbReference type="Pfam" id="PF00995">
    <property type="entry name" value="Sec1"/>
    <property type="match status" value="1"/>
</dbReference>
<organism evidence="2 3">
    <name type="scientific">Rhodosorus marinus</name>
    <dbReference type="NCBI Taxonomy" id="101924"/>
    <lineage>
        <taxon>Eukaryota</taxon>
        <taxon>Rhodophyta</taxon>
        <taxon>Stylonematophyceae</taxon>
        <taxon>Stylonematales</taxon>
        <taxon>Stylonemataceae</taxon>
        <taxon>Rhodosorus</taxon>
    </lineage>
</organism>
<dbReference type="SUPFAM" id="SSF56815">
    <property type="entry name" value="Sec1/munc18-like (SM) proteins"/>
    <property type="match status" value="1"/>
</dbReference>
<comment type="similarity">
    <text evidence="1">Belongs to the STXBP/unc-18/SEC1 family.</text>
</comment>
<sequence>MSFSVKQKQKAILRAFFRNGGGQWKVLVVDKRSSEIVSELFRGEELRREGITVSIPLDSKRSDKLESTTGLYLVASSAANTKLIAEDARNEILQKMHICFLSDPAPIEQLVDSVMNPKPPKSLRISEIVTASSDFLCQGDNLFSLTSHTHALKPETLAHGLTCVLSMLGVVPIIRAEKGGVAEQVGEVLADRLRAELYMGKIVQRSLISRPLLVLTDRRNNLSTALRHPWTYRAMLFDVLGLKASSVEVTVRDKGTDRSIKYNLDEDADEFWRKHSTSSFPEVASAIEAELKTYLEEVAEVNKLGSDVSSEIASLPDLAKRKEMIDMHMNIATALLDEIKSRGLDELYRIEEDAEAGVVDWNAVMSVIKSDRGTKEDKLRLFLVCFLSGPPIGQAELDEYRQALEAAGCESSPIEYALPLKGLAKSVPPPAKSDTRRLGLMVSGLVQQGKANLKKGVAEVAQNFNKLMTLSRANAMPLTRIVDSFVELKGGFDNSFTYHDPKVKSGAVENGPRNLMPFQDAIAFVVGGGNYIEYENLMEHLHGRSVVYGASSLLGGSQFLGSLSDP</sequence>
<dbReference type="Gene3D" id="3.40.50.2060">
    <property type="match status" value="1"/>
</dbReference>
<dbReference type="AlphaFoldDB" id="A0AAV8URQ4"/>
<name>A0AAV8URQ4_9RHOD</name>
<dbReference type="InterPro" id="IPR036045">
    <property type="entry name" value="Sec1-like_sf"/>
</dbReference>
<dbReference type="Gene3D" id="3.40.50.1910">
    <property type="match status" value="1"/>
</dbReference>
<evidence type="ECO:0000313" key="3">
    <source>
        <dbReference type="Proteomes" id="UP001157974"/>
    </source>
</evidence>
<accession>A0AAV8URQ4</accession>
<dbReference type="Proteomes" id="UP001157974">
    <property type="component" value="Unassembled WGS sequence"/>
</dbReference>
<keyword evidence="3" id="KW-1185">Reference proteome</keyword>
<dbReference type="InterPro" id="IPR027482">
    <property type="entry name" value="Sec1-like_dom2"/>
</dbReference>
<dbReference type="PIRSF" id="PIRSF005715">
    <property type="entry name" value="VPS45_Sec1"/>
    <property type="match status" value="1"/>
</dbReference>